<gene>
    <name evidence="1" type="ORF">E2C01_092400</name>
</gene>
<dbReference type="AlphaFoldDB" id="A0A5B7JVD0"/>
<comment type="caution">
    <text evidence="1">The sequence shown here is derived from an EMBL/GenBank/DDBJ whole genome shotgun (WGS) entry which is preliminary data.</text>
</comment>
<accession>A0A5B7JVD0</accession>
<proteinExistence type="predicted"/>
<organism evidence="1 2">
    <name type="scientific">Portunus trituberculatus</name>
    <name type="common">Swimming crab</name>
    <name type="synonym">Neptunus trituberculatus</name>
    <dbReference type="NCBI Taxonomy" id="210409"/>
    <lineage>
        <taxon>Eukaryota</taxon>
        <taxon>Metazoa</taxon>
        <taxon>Ecdysozoa</taxon>
        <taxon>Arthropoda</taxon>
        <taxon>Crustacea</taxon>
        <taxon>Multicrustacea</taxon>
        <taxon>Malacostraca</taxon>
        <taxon>Eumalacostraca</taxon>
        <taxon>Eucarida</taxon>
        <taxon>Decapoda</taxon>
        <taxon>Pleocyemata</taxon>
        <taxon>Brachyura</taxon>
        <taxon>Eubrachyura</taxon>
        <taxon>Portunoidea</taxon>
        <taxon>Portunidae</taxon>
        <taxon>Portuninae</taxon>
        <taxon>Portunus</taxon>
    </lineage>
</organism>
<dbReference type="EMBL" id="VSRR010108637">
    <property type="protein sequence ID" value="MPC97107.1"/>
    <property type="molecule type" value="Genomic_DNA"/>
</dbReference>
<evidence type="ECO:0000313" key="2">
    <source>
        <dbReference type="Proteomes" id="UP000324222"/>
    </source>
</evidence>
<evidence type="ECO:0000313" key="1">
    <source>
        <dbReference type="EMBL" id="MPC97107.1"/>
    </source>
</evidence>
<name>A0A5B7JVD0_PORTR</name>
<reference evidence="1 2" key="1">
    <citation type="submission" date="2019-05" db="EMBL/GenBank/DDBJ databases">
        <title>Another draft genome of Portunus trituberculatus and its Hox gene families provides insights of decapod evolution.</title>
        <authorList>
            <person name="Jeong J.-H."/>
            <person name="Song I."/>
            <person name="Kim S."/>
            <person name="Choi T."/>
            <person name="Kim D."/>
            <person name="Ryu S."/>
            <person name="Kim W."/>
        </authorList>
    </citation>
    <scope>NUCLEOTIDE SEQUENCE [LARGE SCALE GENOMIC DNA]</scope>
    <source>
        <tissue evidence="1">Muscle</tissue>
    </source>
</reference>
<protein>
    <submittedName>
        <fullName evidence="1">Uncharacterized protein</fullName>
    </submittedName>
</protein>
<keyword evidence="2" id="KW-1185">Reference proteome</keyword>
<sequence>MSHRVARWRKEYRKPYHGGVFAKRVSGANLTKVLAAAVHGCSRAQSIHQQLVRGEKVPQ</sequence>
<dbReference type="Proteomes" id="UP000324222">
    <property type="component" value="Unassembled WGS sequence"/>
</dbReference>